<keyword evidence="2" id="KW-1185">Reference proteome</keyword>
<organism evidence="1 2">
    <name type="scientific">Saccharibacillus brassicae</name>
    <dbReference type="NCBI Taxonomy" id="2583377"/>
    <lineage>
        <taxon>Bacteria</taxon>
        <taxon>Bacillati</taxon>
        <taxon>Bacillota</taxon>
        <taxon>Bacilli</taxon>
        <taxon>Bacillales</taxon>
        <taxon>Paenibacillaceae</taxon>
        <taxon>Saccharibacillus</taxon>
    </lineage>
</organism>
<dbReference type="Gene3D" id="3.30.70.100">
    <property type="match status" value="1"/>
</dbReference>
<accession>A0A4Y6UWE8</accession>
<dbReference type="GO" id="GO:0004497">
    <property type="term" value="F:monooxygenase activity"/>
    <property type="evidence" value="ECO:0007669"/>
    <property type="project" value="UniProtKB-KW"/>
</dbReference>
<keyword evidence="1" id="KW-0503">Monooxygenase</keyword>
<dbReference type="NCBIfam" id="NF008333">
    <property type="entry name" value="PRK11118.1"/>
    <property type="match status" value="1"/>
</dbReference>
<dbReference type="AlphaFoldDB" id="A0A4Y6UWE8"/>
<dbReference type="InterPro" id="IPR014910">
    <property type="entry name" value="YdhR"/>
</dbReference>
<protein>
    <submittedName>
        <fullName evidence="1">Monooxygenase</fullName>
    </submittedName>
</protein>
<dbReference type="PANTHER" id="PTHR39169:SF1">
    <property type="entry name" value="MONOOXYGENASE YDHR-RELATED"/>
    <property type="match status" value="1"/>
</dbReference>
<evidence type="ECO:0000313" key="1">
    <source>
        <dbReference type="EMBL" id="QDH21434.1"/>
    </source>
</evidence>
<gene>
    <name evidence="1" type="ORF">FFV09_11655</name>
</gene>
<dbReference type="PANTHER" id="PTHR39169">
    <property type="match status" value="1"/>
</dbReference>
<name>A0A4Y6UWE8_SACBS</name>
<dbReference type="OrthoDB" id="1440627at2"/>
<keyword evidence="1" id="KW-0560">Oxidoreductase</keyword>
<dbReference type="InterPro" id="IPR011008">
    <property type="entry name" value="Dimeric_a/b-barrel"/>
</dbReference>
<sequence>MSVILQIDFEYAGPYGDEMAEAFREMAESINEAPGFRQKIWTENASTAEAGGIYLFDTEANAASYRDFHLRRLAGFGIDRANAKIFAVNRRLSAINHFDL</sequence>
<reference evidence="1 2" key="1">
    <citation type="submission" date="2019-06" db="EMBL/GenBank/DDBJ databases">
        <title>Saccharibacillus brassicae sp. nov., an endophytic bacterium isolated from Chinese cabbage seeds (Brassica pekinensis).</title>
        <authorList>
            <person name="Jiang L."/>
            <person name="Lee J."/>
            <person name="Kim S.W."/>
        </authorList>
    </citation>
    <scope>NUCLEOTIDE SEQUENCE [LARGE SCALE GENOMIC DNA]</scope>
    <source>
        <strain evidence="2">KCTC 43072 / ATSA2</strain>
    </source>
</reference>
<evidence type="ECO:0000313" key="2">
    <source>
        <dbReference type="Proteomes" id="UP000316968"/>
    </source>
</evidence>
<dbReference type="KEGG" id="saca:FFV09_11655"/>
<dbReference type="RefSeq" id="WP_141447979.1">
    <property type="nucleotide sequence ID" value="NZ_CP041217.1"/>
</dbReference>
<dbReference type="EMBL" id="CP041217">
    <property type="protein sequence ID" value="QDH21434.1"/>
    <property type="molecule type" value="Genomic_DNA"/>
</dbReference>
<dbReference type="Proteomes" id="UP000316968">
    <property type="component" value="Chromosome"/>
</dbReference>
<dbReference type="Pfam" id="PF08803">
    <property type="entry name" value="ydhR"/>
    <property type="match status" value="1"/>
</dbReference>
<proteinExistence type="predicted"/>
<dbReference type="SUPFAM" id="SSF54909">
    <property type="entry name" value="Dimeric alpha+beta barrel"/>
    <property type="match status" value="1"/>
</dbReference>